<keyword evidence="12 21" id="KW-0949">S-adenosyl-L-methionine</keyword>
<feature type="domain" description="AdoMet activation" evidence="27">
    <location>
        <begin position="898"/>
        <end position="1231"/>
    </location>
</feature>
<evidence type="ECO:0000256" key="6">
    <source>
        <dbReference type="ARBA" id="ARBA00012032"/>
    </source>
</evidence>
<evidence type="ECO:0000256" key="12">
    <source>
        <dbReference type="ARBA" id="ARBA00022691"/>
    </source>
</evidence>
<dbReference type="PIRSF" id="PIRSF000381">
    <property type="entry name" value="MetH"/>
    <property type="match status" value="1"/>
</dbReference>
<dbReference type="InterPro" id="IPR003726">
    <property type="entry name" value="HCY_dom"/>
</dbReference>
<evidence type="ECO:0000256" key="19">
    <source>
        <dbReference type="ARBA" id="ARBA00031040"/>
    </source>
</evidence>
<evidence type="ECO:0000256" key="24">
    <source>
        <dbReference type="PROSITE-ProRule" id="PRU00333"/>
    </source>
</evidence>
<evidence type="ECO:0000256" key="5">
    <source>
        <dbReference type="ARBA" id="ARBA00010398"/>
    </source>
</evidence>
<evidence type="ECO:0000256" key="14">
    <source>
        <dbReference type="ARBA" id="ARBA00022737"/>
    </source>
</evidence>
<feature type="binding site" evidence="23">
    <location>
        <begin position="757"/>
        <end position="761"/>
    </location>
    <ligand>
        <name>methylcob(III)alamin</name>
        <dbReference type="ChEBI" id="CHEBI:28115"/>
    </ligand>
</feature>
<keyword evidence="33" id="KW-1185">Reference proteome</keyword>
<dbReference type="InterPro" id="IPR003759">
    <property type="entry name" value="Cbl-bd_cap"/>
</dbReference>
<dbReference type="Proteomes" id="UP000005756">
    <property type="component" value="Unassembled WGS sequence"/>
</dbReference>
<evidence type="ECO:0000259" key="25">
    <source>
        <dbReference type="PROSITE" id="PS50970"/>
    </source>
</evidence>
<dbReference type="PROSITE" id="PS50974">
    <property type="entry name" value="ADOMET_ACTIVATION"/>
    <property type="match status" value="1"/>
</dbReference>
<evidence type="ECO:0000256" key="4">
    <source>
        <dbReference type="ARBA" id="ARBA00005178"/>
    </source>
</evidence>
<dbReference type="SMART" id="SM01018">
    <property type="entry name" value="B12-binding_2"/>
    <property type="match status" value="1"/>
</dbReference>
<dbReference type="NCBIfam" id="TIGR02082">
    <property type="entry name" value="metH"/>
    <property type="match status" value="1"/>
</dbReference>
<evidence type="ECO:0000256" key="1">
    <source>
        <dbReference type="ARBA" id="ARBA00001700"/>
    </source>
</evidence>
<dbReference type="RefSeq" id="WP_007114255.1">
    <property type="nucleotide sequence ID" value="NZ_JH393259.1"/>
</dbReference>
<dbReference type="InterPro" id="IPR036589">
    <property type="entry name" value="HCY_dom_sf"/>
</dbReference>
<dbReference type="GO" id="GO:0050667">
    <property type="term" value="P:homocysteine metabolic process"/>
    <property type="evidence" value="ECO:0007669"/>
    <property type="project" value="TreeGrafter"/>
</dbReference>
<dbReference type="Pfam" id="PF00809">
    <property type="entry name" value="Pterin_bind"/>
    <property type="match status" value="1"/>
</dbReference>
<dbReference type="InterPro" id="IPR006158">
    <property type="entry name" value="Cobalamin-bd"/>
</dbReference>
<gene>
    <name evidence="31" type="ORF">CE457_07515</name>
    <name evidence="30" type="ORF">KUC_3323</name>
</gene>
<evidence type="ECO:0000259" key="27">
    <source>
        <dbReference type="PROSITE" id="PS50974"/>
    </source>
</evidence>
<feature type="domain" description="B12-binding" evidence="28">
    <location>
        <begin position="747"/>
        <end position="882"/>
    </location>
</feature>
<dbReference type="PROSITE" id="PS50970">
    <property type="entry name" value="HCY"/>
    <property type="match status" value="1"/>
</dbReference>
<feature type="domain" description="Hcy-binding" evidence="25">
    <location>
        <begin position="7"/>
        <end position="326"/>
    </location>
</feature>
<feature type="domain" description="Pterin-binding" evidence="26">
    <location>
        <begin position="357"/>
        <end position="618"/>
    </location>
</feature>
<keyword evidence="9 21" id="KW-0028">Amino-acid biosynthesis</keyword>
<feature type="binding site" evidence="22 24">
    <location>
        <position position="311"/>
    </location>
    <ligand>
        <name>Zn(2+)</name>
        <dbReference type="ChEBI" id="CHEBI:29105"/>
    </ligand>
</feature>
<dbReference type="InterPro" id="IPR037010">
    <property type="entry name" value="VitB12-dep_Met_synth_activ_sf"/>
</dbReference>
<dbReference type="Pfam" id="PF02607">
    <property type="entry name" value="B12-binding_2"/>
    <property type="match status" value="1"/>
</dbReference>
<dbReference type="CDD" id="cd02069">
    <property type="entry name" value="methionine_synthase_B12_BD"/>
    <property type="match status" value="1"/>
</dbReference>
<dbReference type="SUPFAM" id="SSF56507">
    <property type="entry name" value="Methionine synthase activation domain-like"/>
    <property type="match status" value="1"/>
</dbReference>
<dbReference type="Pfam" id="PF02965">
    <property type="entry name" value="Met_synt_B12"/>
    <property type="match status" value="1"/>
</dbReference>
<dbReference type="Gene3D" id="3.10.196.10">
    <property type="entry name" value="Vitamin B12-dependent methionine synthase, activation domain"/>
    <property type="match status" value="1"/>
</dbReference>
<evidence type="ECO:0000256" key="9">
    <source>
        <dbReference type="ARBA" id="ARBA00022605"/>
    </source>
</evidence>
<evidence type="ECO:0000313" key="30">
    <source>
        <dbReference type="EMBL" id="EHJ91766.1"/>
    </source>
</evidence>
<evidence type="ECO:0000259" key="29">
    <source>
        <dbReference type="PROSITE" id="PS51337"/>
    </source>
</evidence>
<keyword evidence="16 21" id="KW-0486">Methionine biosynthesis</keyword>
<comment type="similarity">
    <text evidence="5">Belongs to the vitamin-B12 dependent methionine synthase family.</text>
</comment>
<dbReference type="FunFam" id="1.10.1240.10:FF:000001">
    <property type="entry name" value="Methionine synthase"/>
    <property type="match status" value="1"/>
</dbReference>
<keyword evidence="14" id="KW-0677">Repeat</keyword>
<dbReference type="NCBIfam" id="NF007024">
    <property type="entry name" value="PRK09490.1"/>
    <property type="match status" value="1"/>
</dbReference>
<evidence type="ECO:0000256" key="17">
    <source>
        <dbReference type="ARBA" id="ARBA00023285"/>
    </source>
</evidence>
<comment type="pathway">
    <text evidence="4 21">Amino-acid biosynthesis; L-methionine biosynthesis via de novo pathway; L-methionine from L-homocysteine (MetH route): step 1/1.</text>
</comment>
<dbReference type="InterPro" id="IPR036724">
    <property type="entry name" value="Cobalamin-bd_sf"/>
</dbReference>
<evidence type="ECO:0000256" key="15">
    <source>
        <dbReference type="ARBA" id="ARBA00022833"/>
    </source>
</evidence>
<evidence type="ECO:0000256" key="16">
    <source>
        <dbReference type="ARBA" id="ARBA00023167"/>
    </source>
</evidence>
<evidence type="ECO:0000313" key="33">
    <source>
        <dbReference type="Proteomes" id="UP000216538"/>
    </source>
</evidence>
<dbReference type="SUPFAM" id="SSF82282">
    <property type="entry name" value="Homocysteine S-methyltransferase"/>
    <property type="match status" value="1"/>
</dbReference>
<dbReference type="SUPFAM" id="SSF47644">
    <property type="entry name" value="Methionine synthase domain"/>
    <property type="match status" value="1"/>
</dbReference>
<feature type="binding site" evidence="23">
    <location>
        <begin position="1193"/>
        <end position="1194"/>
    </location>
    <ligand>
        <name>S-adenosyl-L-methionine</name>
        <dbReference type="ChEBI" id="CHEBI:59789"/>
    </ligand>
</feature>
<dbReference type="SUPFAM" id="SSF51717">
    <property type="entry name" value="Dihydropteroate synthetase-like"/>
    <property type="match status" value="1"/>
</dbReference>
<dbReference type="InterPro" id="IPR011822">
    <property type="entry name" value="MetH"/>
</dbReference>
<feature type="binding site" evidence="22 24">
    <location>
        <position position="312"/>
    </location>
    <ligand>
        <name>Zn(2+)</name>
        <dbReference type="ChEBI" id="CHEBI:29105"/>
    </ligand>
</feature>
<dbReference type="PROSITE" id="PS50972">
    <property type="entry name" value="PTERIN_BINDING"/>
    <property type="match status" value="1"/>
</dbReference>
<evidence type="ECO:0000256" key="21">
    <source>
        <dbReference type="PIRNR" id="PIRNR000381"/>
    </source>
</evidence>
<dbReference type="Gene3D" id="3.40.50.280">
    <property type="entry name" value="Cobalamin-binding domain"/>
    <property type="match status" value="1"/>
</dbReference>
<feature type="binding site" evidence="23">
    <location>
        <position position="809"/>
    </location>
    <ligand>
        <name>methylcob(III)alamin</name>
        <dbReference type="ChEBI" id="CHEBI:28115"/>
    </ligand>
</feature>
<comment type="cofactor">
    <cofactor evidence="3 21 22">
        <name>methylcob(III)alamin</name>
        <dbReference type="ChEBI" id="CHEBI:28115"/>
    </cofactor>
</comment>
<dbReference type="GO" id="GO:0031419">
    <property type="term" value="F:cobalamin binding"/>
    <property type="evidence" value="ECO:0007669"/>
    <property type="project" value="UniProtKB-UniRule"/>
</dbReference>
<dbReference type="GO" id="GO:0005829">
    <property type="term" value="C:cytosol"/>
    <property type="evidence" value="ECO:0007669"/>
    <property type="project" value="TreeGrafter"/>
</dbReference>
<evidence type="ECO:0000256" key="22">
    <source>
        <dbReference type="PIRSR" id="PIRSR000381-1"/>
    </source>
</evidence>
<keyword evidence="17 21" id="KW-0170">Cobalt</keyword>
<feature type="binding site" evidence="23">
    <location>
        <position position="948"/>
    </location>
    <ligand>
        <name>S-adenosyl-L-methionine</name>
        <dbReference type="ChEBI" id="CHEBI:59789"/>
    </ligand>
</feature>
<evidence type="ECO:0000256" key="18">
    <source>
        <dbReference type="ARBA" id="ARBA00025552"/>
    </source>
</evidence>
<dbReference type="PROSITE" id="PS51332">
    <property type="entry name" value="B12_BINDING"/>
    <property type="match status" value="1"/>
</dbReference>
<comment type="function">
    <text evidence="18 21">Catalyzes the transfer of a methyl group from methyl-cobalamin to homocysteine, yielding enzyme-bound cob(I)alamin and methionine. Subsequently, remethylates the cofactor using methyltetrahydrofolate.</text>
</comment>
<feature type="binding site" evidence="23">
    <location>
        <position position="1138"/>
    </location>
    <ligand>
        <name>S-adenosyl-L-methionine</name>
        <dbReference type="ChEBI" id="CHEBI:59789"/>
    </ligand>
</feature>
<feature type="binding site" evidence="22 24">
    <location>
        <position position="248"/>
    </location>
    <ligand>
        <name>Zn(2+)</name>
        <dbReference type="ChEBI" id="CHEBI:29105"/>
    </ligand>
</feature>
<evidence type="ECO:0000313" key="31">
    <source>
        <dbReference type="EMBL" id="OZT74972.1"/>
    </source>
</evidence>
<dbReference type="EC" id="2.1.1.13" evidence="6 20"/>
<dbReference type="GO" id="GO:0032259">
    <property type="term" value="P:methylation"/>
    <property type="evidence" value="ECO:0007669"/>
    <property type="project" value="UniProtKB-KW"/>
</dbReference>
<feature type="binding site" evidence="23">
    <location>
        <position position="805"/>
    </location>
    <ligand>
        <name>methylcob(III)alamin</name>
        <dbReference type="ChEBI" id="CHEBI:28115"/>
    </ligand>
</feature>
<dbReference type="InterPro" id="IPR050554">
    <property type="entry name" value="Met_Synthase/Corrinoid"/>
</dbReference>
<evidence type="ECO:0000256" key="2">
    <source>
        <dbReference type="ARBA" id="ARBA00001947"/>
    </source>
</evidence>
<evidence type="ECO:0000256" key="20">
    <source>
        <dbReference type="NCBIfam" id="TIGR02082"/>
    </source>
</evidence>
<dbReference type="OrthoDB" id="9803687at2"/>
<reference evidence="31 33" key="2">
    <citation type="submission" date="2017-07" db="EMBL/GenBank/DDBJ databases">
        <title>Shotgun whole genome sequences of three halophilic bacterial isolates.</title>
        <authorList>
            <person name="Pozzo T."/>
            <person name="Higdon S.M."/>
            <person name="Quillaguaman J."/>
        </authorList>
    </citation>
    <scope>NUCLEOTIDE SEQUENCE [LARGE SCALE GENOMIC DNA]</scope>
    <source>
        <strain evidence="31 33">LC1</strain>
    </source>
</reference>
<keyword evidence="11 21" id="KW-0808">Transferase</keyword>
<evidence type="ECO:0000313" key="32">
    <source>
        <dbReference type="Proteomes" id="UP000005756"/>
    </source>
</evidence>
<evidence type="ECO:0000259" key="28">
    <source>
        <dbReference type="PROSITE" id="PS51332"/>
    </source>
</evidence>
<dbReference type="FunFam" id="3.40.50.280:FF:000001">
    <property type="entry name" value="Methionine synthase"/>
    <property type="match status" value="1"/>
</dbReference>
<comment type="domain">
    <text evidence="21">Modular enzyme with four functionally distinct domains. The isolated Hcy-binding domain catalyzes methyl transfer from free methylcobalamin to homocysteine. The Hcy-binding domain in association with the pterin-binding domain catalyzes the methylation of cob(I)alamin by methyltetrahydrofolate and the methylation of homocysteine. The B12-binding domain binds the cofactor. The AdoMet activation domain binds S-adenosyl-L-methionine. Under aerobic conditions cob(I)alamin can be converted to inactive cob(II)alamin. Reductive methylation by S-adenosyl-L-methionine and flavodoxin regenerates methylcobalamin.</text>
</comment>
<dbReference type="GO" id="GO:0008705">
    <property type="term" value="F:methionine synthase activity"/>
    <property type="evidence" value="ECO:0007669"/>
    <property type="project" value="UniProtKB-UniRule"/>
</dbReference>
<dbReference type="InterPro" id="IPR004223">
    <property type="entry name" value="VitB12-dep_Met_synth_activ_dom"/>
</dbReference>
<dbReference type="PANTHER" id="PTHR45833:SF1">
    <property type="entry name" value="METHIONINE SYNTHASE"/>
    <property type="match status" value="1"/>
</dbReference>
<comment type="cofactor">
    <cofactor evidence="2 21 24">
        <name>Zn(2+)</name>
        <dbReference type="ChEBI" id="CHEBI:29105"/>
    </cofactor>
</comment>
<dbReference type="GO" id="GO:0008270">
    <property type="term" value="F:zinc ion binding"/>
    <property type="evidence" value="ECO:0007669"/>
    <property type="project" value="UniProtKB-UniRule"/>
</dbReference>
<dbReference type="GO" id="GO:0046653">
    <property type="term" value="P:tetrahydrofolate metabolic process"/>
    <property type="evidence" value="ECO:0007669"/>
    <property type="project" value="TreeGrafter"/>
</dbReference>
<evidence type="ECO:0000256" key="8">
    <source>
        <dbReference type="ARBA" id="ARBA00022603"/>
    </source>
</evidence>
<dbReference type="FunFam" id="3.20.20.20:FF:000002">
    <property type="entry name" value="Methionine synthase"/>
    <property type="match status" value="1"/>
</dbReference>
<dbReference type="InterPro" id="IPR000489">
    <property type="entry name" value="Pterin-binding_dom"/>
</dbReference>
<dbReference type="EMBL" id="JH393259">
    <property type="protein sequence ID" value="EHJ91766.1"/>
    <property type="molecule type" value="Genomic_DNA"/>
</dbReference>
<feature type="binding site" description="axial binding residue" evidence="22">
    <location>
        <position position="760"/>
    </location>
    <ligand>
        <name>methylcob(III)alamin</name>
        <dbReference type="ChEBI" id="CHEBI:28115"/>
    </ligand>
    <ligandPart>
        <name>Co</name>
        <dbReference type="ChEBI" id="CHEBI:27638"/>
    </ligandPart>
</feature>
<feature type="binding site" evidence="23">
    <location>
        <position position="694"/>
    </location>
    <ligand>
        <name>methylcob(III)alamin</name>
        <dbReference type="ChEBI" id="CHEBI:28115"/>
    </ligand>
</feature>
<sequence length="1231" mass="136230">MADSALIATLTQRLAERILILDGGMGTMLQNAQLSEEDFRGERFSDWPSDLKGNNDLLALTCPDVVTRIHRDYLEAGADIIETNTFNSTQLSQSDYGMESLVVELNRESARLAREVCDAVAAETGVPRYVAGVLGPTSRTASLSPDVNDPAKRNVTFDELRENYYEAAEALIAGGADLIMIETIFDTLNAKAAIYALEELFDDRGERLPVMISGTITDASGRTLSGQTTEAFWNSVRHAQPLSVGLNCALGAEELRPYLEELATKADTFVSAHPNAGLPNEFGEYDQTPEEMSEIVSEFAASGLVNIIGGCCGSTPEHIRAIADSVRDMAPRVIPERSRACRLSGLEPFNIEADSLFVNVGERTNVTGSARFKRLIVEEDFTTALEVALEQVESGAQVIDINMDEGMLESKEAMERFLNLIAGEPDIARVPIMIDSSKWEIIEAGLKCVQGKAVVNSISLKEGEAAFREQATKCRRFGAAIVVMAFDEDGQADTFARKTEICQRAYRLLVDEIGFPAEDIIFDPNIFAIATGIEEHNNYAVDFIEATQWIRDNLPHAMISGGVSNVSFSFRGNNPVREAIHSAFLYHAIRAGLTMGIVNAGQLAVYDDLPAELRDAVEDVVLNRRSDGTERLLDIADKYKGDGSGAAKKEDLEWRSWPVNKRIEHALVKGITVYIEDDTEQARAEAERPIEVIEGPLMDGMNVVGDLFGDGKMFLPQVVKSARVMKQAVAYLIPYIEAEKSEETKAKGKIVMATVKGDVHDIGKNIVGVVLQCNNYEVIDLGVMVPADKILQAAKEHNADIIGLSGLITPSLDEMVHVAKEMQRRGMDLPLLIGGATTSKAHTAVKIEPQYEHPVIYVTDASRAVGVAGKLLTPALKTPYIAEIREEYEKVRERNAKRRPKAADLDYTQARKRRFRTDWNAHTPAEPNMLGLRTFDDYDLEELIERIDWTPFFMSWQLAGKYPKILDDNVVGEAARNLFEDAKVMLRKLVEEKRVQARGVIGLWPANSVDDDVIEVYADESRSEVVERLHHIRQQTTKGRDGICYSLADFIAPKESGKADWIGGFAVTTGHGVDQLSKAYEAAGDDYNAIMVQALTDRLAEAFAERMHERVRKEFWGYVPEETLDNDALIAEKYQGIRPAPGYPACPDHTEKATLFRLLDATENTGLALTENFAMWPAAAVSGWYFAHPQSKYFSTGKITRDQVEAIAARKQMPLEEMERWLSPVLSYDPS</sequence>
<organism evidence="30 32">
    <name type="scientific">Vreelandella boliviensis LC1</name>
    <dbReference type="NCBI Taxonomy" id="1072583"/>
    <lineage>
        <taxon>Bacteria</taxon>
        <taxon>Pseudomonadati</taxon>
        <taxon>Pseudomonadota</taxon>
        <taxon>Gammaproteobacteria</taxon>
        <taxon>Oceanospirillales</taxon>
        <taxon>Halomonadaceae</taxon>
        <taxon>Vreelandella</taxon>
    </lineage>
</organism>
<dbReference type="PANTHER" id="PTHR45833">
    <property type="entry name" value="METHIONINE SYNTHASE"/>
    <property type="match status" value="1"/>
</dbReference>
<dbReference type="STRING" id="1072583.KUC_3323"/>
<dbReference type="Pfam" id="PF02310">
    <property type="entry name" value="B12-binding"/>
    <property type="match status" value="1"/>
</dbReference>
<feature type="binding site" evidence="23">
    <location>
        <position position="861"/>
    </location>
    <ligand>
        <name>methylcob(III)alamin</name>
        <dbReference type="ChEBI" id="CHEBI:28115"/>
    </ligand>
</feature>
<evidence type="ECO:0000256" key="23">
    <source>
        <dbReference type="PIRSR" id="PIRSR000381-2"/>
    </source>
</evidence>
<dbReference type="FunFam" id="3.20.20.330:FF:000001">
    <property type="entry name" value="Methionine synthase"/>
    <property type="match status" value="1"/>
</dbReference>
<dbReference type="PROSITE" id="PS51337">
    <property type="entry name" value="B12_BINDING_NTER"/>
    <property type="match status" value="1"/>
</dbReference>
<dbReference type="Gene3D" id="3.20.20.330">
    <property type="entry name" value="Homocysteine-binding-like domain"/>
    <property type="match status" value="1"/>
</dbReference>
<evidence type="ECO:0000259" key="26">
    <source>
        <dbReference type="PROSITE" id="PS50972"/>
    </source>
</evidence>
<dbReference type="InterPro" id="IPR011005">
    <property type="entry name" value="Dihydropteroate_synth-like_sf"/>
</dbReference>
<dbReference type="InterPro" id="IPR036594">
    <property type="entry name" value="Meth_synthase_dom"/>
</dbReference>
<dbReference type="InterPro" id="IPR033706">
    <property type="entry name" value="Met_synthase_B12-bd"/>
</dbReference>
<evidence type="ECO:0000256" key="13">
    <source>
        <dbReference type="ARBA" id="ARBA00022723"/>
    </source>
</evidence>
<dbReference type="UniPathway" id="UPA00051">
    <property type="reaction ID" value="UER00081"/>
</dbReference>
<evidence type="ECO:0000256" key="3">
    <source>
        <dbReference type="ARBA" id="ARBA00001956"/>
    </source>
</evidence>
<proteinExistence type="inferred from homology"/>
<name>A0A265E066_9GAMM</name>
<comment type="catalytic activity">
    <reaction evidence="1 21">
        <text>(6S)-5-methyl-5,6,7,8-tetrahydrofolate + L-homocysteine = (6S)-5,6,7,8-tetrahydrofolate + L-methionine</text>
        <dbReference type="Rhea" id="RHEA:11172"/>
        <dbReference type="ChEBI" id="CHEBI:18608"/>
        <dbReference type="ChEBI" id="CHEBI:57453"/>
        <dbReference type="ChEBI" id="CHEBI:57844"/>
        <dbReference type="ChEBI" id="CHEBI:58199"/>
        <dbReference type="EC" id="2.1.1.13"/>
    </reaction>
</comment>
<dbReference type="Gene3D" id="3.20.20.20">
    <property type="entry name" value="Dihydropteroate synthase-like"/>
    <property type="match status" value="1"/>
</dbReference>
<protein>
    <recommendedName>
        <fullName evidence="7 20">Methionine synthase</fullName>
        <ecNumber evidence="6 20">2.1.1.13</ecNumber>
    </recommendedName>
    <alternativeName>
        <fullName evidence="19 21">5-methyltetrahydrofolate--homocysteine methyltransferase</fullName>
    </alternativeName>
</protein>
<dbReference type="Gene3D" id="1.10.1240.10">
    <property type="entry name" value="Methionine synthase domain"/>
    <property type="match status" value="1"/>
</dbReference>
<keyword evidence="15 21" id="KW-0862">Zinc</keyword>
<keyword evidence="10 21" id="KW-0846">Cobalamin</keyword>
<evidence type="ECO:0000256" key="7">
    <source>
        <dbReference type="ARBA" id="ARBA00013998"/>
    </source>
</evidence>
<keyword evidence="13 21" id="KW-0479">Metal-binding</keyword>
<dbReference type="AlphaFoldDB" id="A0A265E066"/>
<dbReference type="EMBL" id="NPEY01000004">
    <property type="protein sequence ID" value="OZT74972.1"/>
    <property type="molecule type" value="Genomic_DNA"/>
</dbReference>
<dbReference type="Pfam" id="PF02574">
    <property type="entry name" value="S-methyl_trans"/>
    <property type="match status" value="1"/>
</dbReference>
<dbReference type="SUPFAM" id="SSF52242">
    <property type="entry name" value="Cobalamin (vitamin B12)-binding domain"/>
    <property type="match status" value="1"/>
</dbReference>
<accession>A0A265E066</accession>
<reference evidence="30 32" key="1">
    <citation type="submission" date="2011-10" db="EMBL/GenBank/DDBJ databases">
        <authorList>
            <person name="Quillaguamn J."/>
            <person name="Guzmn D."/>
            <person name="Balderrama-Subieta A."/>
            <person name="Cardona-Ortuo C."/>
            <person name="Guevara-Martnez M."/>
            <person name="Callisaya-Quispe N."/>
        </authorList>
    </citation>
    <scope>NUCLEOTIDE SEQUENCE [LARGE SCALE GENOMIC DNA]</scope>
    <source>
        <strain evidence="30 32">LC1</strain>
    </source>
</reference>
<feature type="domain" description="B12-binding N-terminal" evidence="29">
    <location>
        <begin position="650"/>
        <end position="744"/>
    </location>
</feature>
<evidence type="ECO:0000256" key="10">
    <source>
        <dbReference type="ARBA" id="ARBA00022628"/>
    </source>
</evidence>
<dbReference type="CDD" id="cd00740">
    <property type="entry name" value="MeTr"/>
    <property type="match status" value="1"/>
</dbReference>
<evidence type="ECO:0000256" key="11">
    <source>
        <dbReference type="ARBA" id="ARBA00022679"/>
    </source>
</evidence>
<dbReference type="Proteomes" id="UP000216538">
    <property type="component" value="Unassembled WGS sequence"/>
</dbReference>
<keyword evidence="8 21" id="KW-0489">Methyltransferase</keyword>
<dbReference type="Gene3D" id="1.10.288.10">
    <property type="entry name" value="Cobalamin-dependent Methionine Synthase, domain 2"/>
    <property type="match status" value="1"/>
</dbReference>